<name>A0A0K2TIH0_LEPSM</name>
<proteinExistence type="predicted"/>
<organism evidence="1">
    <name type="scientific">Lepeophtheirus salmonis</name>
    <name type="common">Salmon louse</name>
    <name type="synonym">Caligus salmonis</name>
    <dbReference type="NCBI Taxonomy" id="72036"/>
    <lineage>
        <taxon>Eukaryota</taxon>
        <taxon>Metazoa</taxon>
        <taxon>Ecdysozoa</taxon>
        <taxon>Arthropoda</taxon>
        <taxon>Crustacea</taxon>
        <taxon>Multicrustacea</taxon>
        <taxon>Hexanauplia</taxon>
        <taxon>Copepoda</taxon>
        <taxon>Siphonostomatoida</taxon>
        <taxon>Caligidae</taxon>
        <taxon>Lepeophtheirus</taxon>
    </lineage>
</organism>
<reference evidence="1" key="1">
    <citation type="submission" date="2014-05" db="EMBL/GenBank/DDBJ databases">
        <authorList>
            <person name="Chronopoulou M."/>
        </authorList>
    </citation>
    <scope>NUCLEOTIDE SEQUENCE</scope>
    <source>
        <tissue evidence="1">Whole organism</tissue>
    </source>
</reference>
<sequence length="22" mass="2569">MLMKILMLRIHLVSQKLVCLGE</sequence>
<accession>A0A0K2TIH0</accession>
<dbReference type="AlphaFoldDB" id="A0A0K2TIH0"/>
<dbReference type="EMBL" id="HACA01008368">
    <property type="protein sequence ID" value="CDW25729.1"/>
    <property type="molecule type" value="Transcribed_RNA"/>
</dbReference>
<evidence type="ECO:0000313" key="1">
    <source>
        <dbReference type="EMBL" id="CDW25729.1"/>
    </source>
</evidence>
<protein>
    <submittedName>
        <fullName evidence="1">Uncharacterized protein</fullName>
    </submittedName>
</protein>